<evidence type="ECO:0000256" key="2">
    <source>
        <dbReference type="ARBA" id="ARBA00008772"/>
    </source>
</evidence>
<evidence type="ECO:0000259" key="10">
    <source>
        <dbReference type="Pfam" id="PF04262"/>
    </source>
</evidence>
<gene>
    <name evidence="8 11" type="primary">gshA</name>
    <name evidence="11" type="ORF">GCM10011496_03980</name>
</gene>
<evidence type="ECO:0000256" key="1">
    <source>
        <dbReference type="ARBA" id="ARBA00005006"/>
    </source>
</evidence>
<comment type="catalytic activity">
    <reaction evidence="7 8 9">
        <text>L-cysteine + L-glutamate + ATP = gamma-L-glutamyl-L-cysteine + ADP + phosphate + H(+)</text>
        <dbReference type="Rhea" id="RHEA:13285"/>
        <dbReference type="ChEBI" id="CHEBI:15378"/>
        <dbReference type="ChEBI" id="CHEBI:29985"/>
        <dbReference type="ChEBI" id="CHEBI:30616"/>
        <dbReference type="ChEBI" id="CHEBI:35235"/>
        <dbReference type="ChEBI" id="CHEBI:43474"/>
        <dbReference type="ChEBI" id="CHEBI:58173"/>
        <dbReference type="ChEBI" id="CHEBI:456216"/>
        <dbReference type="EC" id="6.3.2.2"/>
    </reaction>
</comment>
<keyword evidence="3 8" id="KW-0436">Ligase</keyword>
<dbReference type="InterPro" id="IPR014746">
    <property type="entry name" value="Gln_synth/guanido_kin_cat_dom"/>
</dbReference>
<dbReference type="PANTHER" id="PTHR38761">
    <property type="entry name" value="GLUTAMATE--CYSTEINE LIGASE"/>
    <property type="match status" value="1"/>
</dbReference>
<dbReference type="InterPro" id="IPR007370">
    <property type="entry name" value="Glu_cys_ligase"/>
</dbReference>
<evidence type="ECO:0000256" key="7">
    <source>
        <dbReference type="ARBA" id="ARBA00048819"/>
    </source>
</evidence>
<dbReference type="PANTHER" id="PTHR38761:SF1">
    <property type="entry name" value="GLUTAMATE--CYSTEINE LIGASE"/>
    <property type="match status" value="1"/>
</dbReference>
<evidence type="ECO:0000256" key="3">
    <source>
        <dbReference type="ARBA" id="ARBA00022598"/>
    </source>
</evidence>
<dbReference type="NCBIfam" id="TIGR01434">
    <property type="entry name" value="glu_cys_ligase"/>
    <property type="match status" value="1"/>
</dbReference>
<reference evidence="11" key="2">
    <citation type="submission" date="2020-09" db="EMBL/GenBank/DDBJ databases">
        <authorList>
            <person name="Sun Q."/>
            <person name="Zhou Y."/>
        </authorList>
    </citation>
    <scope>NUCLEOTIDE SEQUENCE</scope>
    <source>
        <strain evidence="11">CGMCC 1.15322</strain>
    </source>
</reference>
<organism evidence="11 12">
    <name type="scientific">Polaromonas eurypsychrophila</name>
    <dbReference type="NCBI Taxonomy" id="1614635"/>
    <lineage>
        <taxon>Bacteria</taxon>
        <taxon>Pseudomonadati</taxon>
        <taxon>Pseudomonadota</taxon>
        <taxon>Betaproteobacteria</taxon>
        <taxon>Burkholderiales</taxon>
        <taxon>Comamonadaceae</taxon>
        <taxon>Polaromonas</taxon>
    </lineage>
</organism>
<dbReference type="EC" id="6.3.2.2" evidence="8"/>
<keyword evidence="4 8" id="KW-0317">Glutathione biosynthesis</keyword>
<dbReference type="AlphaFoldDB" id="A0A916WCL5"/>
<dbReference type="Gene3D" id="3.30.590.20">
    <property type="match status" value="1"/>
</dbReference>
<keyword evidence="12" id="KW-1185">Reference proteome</keyword>
<evidence type="ECO:0000256" key="6">
    <source>
        <dbReference type="ARBA" id="ARBA00022840"/>
    </source>
</evidence>
<dbReference type="Proteomes" id="UP000620596">
    <property type="component" value="Unassembled WGS sequence"/>
</dbReference>
<reference evidence="11" key="1">
    <citation type="journal article" date="2014" name="Int. J. Syst. Evol. Microbiol.">
        <title>Complete genome sequence of Corynebacterium casei LMG S-19264T (=DSM 44701T), isolated from a smear-ripened cheese.</title>
        <authorList>
            <consortium name="US DOE Joint Genome Institute (JGI-PGF)"/>
            <person name="Walter F."/>
            <person name="Albersmeier A."/>
            <person name="Kalinowski J."/>
            <person name="Ruckert C."/>
        </authorList>
    </citation>
    <scope>NUCLEOTIDE SEQUENCE</scope>
    <source>
        <strain evidence="11">CGMCC 1.15322</strain>
    </source>
</reference>
<accession>A0A916WCL5</accession>
<evidence type="ECO:0000256" key="4">
    <source>
        <dbReference type="ARBA" id="ARBA00022684"/>
    </source>
</evidence>
<evidence type="ECO:0000256" key="9">
    <source>
        <dbReference type="RuleBase" id="RU004391"/>
    </source>
</evidence>
<comment type="caution">
    <text evidence="11">The sequence shown here is derived from an EMBL/GenBank/DDBJ whole genome shotgun (WGS) entry which is preliminary data.</text>
</comment>
<comment type="pathway">
    <text evidence="1 8 9">Sulfur metabolism; glutathione biosynthesis; glutathione from L-cysteine and L-glutamate: step 1/2.</text>
</comment>
<dbReference type="GO" id="GO:0005829">
    <property type="term" value="C:cytosol"/>
    <property type="evidence" value="ECO:0007669"/>
    <property type="project" value="TreeGrafter"/>
</dbReference>
<protein>
    <recommendedName>
        <fullName evidence="8">Glutamate--cysteine ligase</fullName>
        <ecNumber evidence="8">6.3.2.2</ecNumber>
    </recommendedName>
    <alternativeName>
        <fullName evidence="8">Gamma-ECS</fullName>
        <shortName evidence="8">GCS</shortName>
    </alternativeName>
    <alternativeName>
        <fullName evidence="8">Gamma-glutamylcysteine synthetase</fullName>
    </alternativeName>
</protein>
<dbReference type="HAMAP" id="MF_00578">
    <property type="entry name" value="Glu_cys_ligase"/>
    <property type="match status" value="1"/>
</dbReference>
<dbReference type="GO" id="GO:0006750">
    <property type="term" value="P:glutathione biosynthetic process"/>
    <property type="evidence" value="ECO:0007669"/>
    <property type="project" value="UniProtKB-UniRule"/>
</dbReference>
<dbReference type="RefSeq" id="WP_188706037.1">
    <property type="nucleotide sequence ID" value="NZ_BMIG01000001.1"/>
</dbReference>
<evidence type="ECO:0000313" key="12">
    <source>
        <dbReference type="Proteomes" id="UP000620596"/>
    </source>
</evidence>
<name>A0A916WCL5_9BURK</name>
<keyword evidence="6 8" id="KW-0067">ATP-binding</keyword>
<dbReference type="GO" id="GO:0046872">
    <property type="term" value="F:metal ion binding"/>
    <property type="evidence" value="ECO:0007669"/>
    <property type="project" value="TreeGrafter"/>
</dbReference>
<dbReference type="GO" id="GO:0005524">
    <property type="term" value="F:ATP binding"/>
    <property type="evidence" value="ECO:0007669"/>
    <property type="project" value="UniProtKB-KW"/>
</dbReference>
<dbReference type="SUPFAM" id="SSF55931">
    <property type="entry name" value="Glutamine synthetase/guanido kinase"/>
    <property type="match status" value="1"/>
</dbReference>
<dbReference type="Pfam" id="PF04262">
    <property type="entry name" value="Glu_cys_ligase"/>
    <property type="match status" value="1"/>
</dbReference>
<sequence>MNSLHARQGTLLGDRLQALAPARLKGMRRGLEKESLRSQPGGALALTPHPAALGSALTHPSITTDFSESQVELVTAAHAGLGDGAEAALSELTQIHQFTYRAMKALGDEMLWVSSMPCGLPTDETIPIGRYGSSNVGRAKSVYRMGLGHRYGRRMQTISGIHYNWSLPGVSSEEYFGLIRNFRRHAFLLLYLFGASPAVCSSFVAGRQHELQALGAGTMYMPHGTSLRMGRLGYQSDAQASLKVSYNNLDGYGASLQDALTRPYPAYEAVDIQNPGGDYNQLATSLLQIENEFYGTIRPKRVIFPGERPLHALRERGVEYVEVRLMDLDPFVPVGIAADTMRFLDVFLLHCLLTDSPPDTTQEIAALARNQHRVAARGREPGLQLERSGEEVDLTKWGDELIGQCAPIAAALDAAQGGSAYVEALRASEASLHQPDGLPSARVLAAMVKDHDSSFVAFARAQSLATRQTLLDLPFSAAQQARFEELTRQSLAEQKTIEAADSMPFEIYRQQYVSPERLGIRSLAHAA</sequence>
<evidence type="ECO:0000256" key="5">
    <source>
        <dbReference type="ARBA" id="ARBA00022741"/>
    </source>
</evidence>
<proteinExistence type="inferred from homology"/>
<keyword evidence="5 8" id="KW-0547">Nucleotide-binding</keyword>
<evidence type="ECO:0000256" key="8">
    <source>
        <dbReference type="HAMAP-Rule" id="MF_00578"/>
    </source>
</evidence>
<dbReference type="GO" id="GO:0004357">
    <property type="term" value="F:glutamate-cysteine ligase activity"/>
    <property type="evidence" value="ECO:0007669"/>
    <property type="project" value="UniProtKB-UniRule"/>
</dbReference>
<dbReference type="EMBL" id="BMIG01000001">
    <property type="protein sequence ID" value="GGA86562.1"/>
    <property type="molecule type" value="Genomic_DNA"/>
</dbReference>
<comment type="similarity">
    <text evidence="2 8">Belongs to the glutamate--cysteine ligase type 1 family. Type 1 subfamily.</text>
</comment>
<evidence type="ECO:0000313" key="11">
    <source>
        <dbReference type="EMBL" id="GGA86562.1"/>
    </source>
</evidence>
<feature type="domain" description="Glutamate--cysteine ligase" evidence="10">
    <location>
        <begin position="22"/>
        <end position="374"/>
    </location>
</feature>
<dbReference type="InterPro" id="IPR006334">
    <property type="entry name" value="Glut_cys_ligase"/>
</dbReference>